<dbReference type="RefSeq" id="WP_116174019.1">
    <property type="nucleotide sequence ID" value="NZ_CP144375.1"/>
</dbReference>
<feature type="transmembrane region" description="Helical" evidence="8">
    <location>
        <begin position="125"/>
        <end position="144"/>
    </location>
</feature>
<dbReference type="GO" id="GO:0022857">
    <property type="term" value="F:transmembrane transporter activity"/>
    <property type="evidence" value="ECO:0007669"/>
    <property type="project" value="InterPro"/>
</dbReference>
<dbReference type="CDD" id="cd06550">
    <property type="entry name" value="TM_ABC_iron-siderophores_like"/>
    <property type="match status" value="1"/>
</dbReference>
<evidence type="ECO:0000256" key="3">
    <source>
        <dbReference type="ARBA" id="ARBA00022448"/>
    </source>
</evidence>
<evidence type="ECO:0000256" key="2">
    <source>
        <dbReference type="ARBA" id="ARBA00007935"/>
    </source>
</evidence>
<keyword evidence="5 8" id="KW-0812">Transmembrane</keyword>
<keyword evidence="4" id="KW-1003">Cell membrane</keyword>
<dbReference type="PANTHER" id="PTHR30472">
    <property type="entry name" value="FERRIC ENTEROBACTIN TRANSPORT SYSTEM PERMEASE PROTEIN"/>
    <property type="match status" value="1"/>
</dbReference>
<dbReference type="SUPFAM" id="SSF81345">
    <property type="entry name" value="ABC transporter involved in vitamin B12 uptake, BtuC"/>
    <property type="match status" value="1"/>
</dbReference>
<dbReference type="Pfam" id="PF01032">
    <property type="entry name" value="FecCD"/>
    <property type="match status" value="1"/>
</dbReference>
<comment type="similarity">
    <text evidence="2">Belongs to the binding-protein-dependent transport system permease family. FecCD subfamily.</text>
</comment>
<evidence type="ECO:0000256" key="7">
    <source>
        <dbReference type="ARBA" id="ARBA00023136"/>
    </source>
</evidence>
<dbReference type="EMBL" id="QUNO01000003">
    <property type="protein sequence ID" value="REH52025.1"/>
    <property type="molecule type" value="Genomic_DNA"/>
</dbReference>
<evidence type="ECO:0000256" key="6">
    <source>
        <dbReference type="ARBA" id="ARBA00022989"/>
    </source>
</evidence>
<evidence type="ECO:0000256" key="8">
    <source>
        <dbReference type="SAM" id="Phobius"/>
    </source>
</evidence>
<feature type="transmembrane region" description="Helical" evidence="8">
    <location>
        <begin position="70"/>
        <end position="87"/>
    </location>
</feature>
<dbReference type="GO" id="GO:0005886">
    <property type="term" value="C:plasma membrane"/>
    <property type="evidence" value="ECO:0007669"/>
    <property type="project" value="UniProtKB-SubCell"/>
</dbReference>
<feature type="transmembrane region" description="Helical" evidence="8">
    <location>
        <begin position="282"/>
        <end position="307"/>
    </location>
</feature>
<comment type="caution">
    <text evidence="9">The sequence shown here is derived from an EMBL/GenBank/DDBJ whole genome shotgun (WGS) entry which is preliminary data.</text>
</comment>
<evidence type="ECO:0000256" key="1">
    <source>
        <dbReference type="ARBA" id="ARBA00004651"/>
    </source>
</evidence>
<feature type="transmembrane region" description="Helical" evidence="8">
    <location>
        <begin position="203"/>
        <end position="224"/>
    </location>
</feature>
<accession>A0A3E0I1F9</accession>
<dbReference type="Gene3D" id="1.10.3470.10">
    <property type="entry name" value="ABC transporter involved in vitamin B12 uptake, BtuC"/>
    <property type="match status" value="1"/>
</dbReference>
<proteinExistence type="inferred from homology"/>
<keyword evidence="6 8" id="KW-1133">Transmembrane helix</keyword>
<dbReference type="PANTHER" id="PTHR30472:SF25">
    <property type="entry name" value="ABC TRANSPORTER PERMEASE PROTEIN MJ0876-RELATED"/>
    <property type="match status" value="1"/>
</dbReference>
<dbReference type="FunFam" id="1.10.3470.10:FF:000001">
    <property type="entry name" value="Vitamin B12 ABC transporter permease BtuC"/>
    <property type="match status" value="1"/>
</dbReference>
<reference evidence="9 10" key="1">
    <citation type="submission" date="2018-08" db="EMBL/GenBank/DDBJ databases">
        <title>Genomic Encyclopedia of Archaeal and Bacterial Type Strains, Phase II (KMG-II): from individual species to whole genera.</title>
        <authorList>
            <person name="Goeker M."/>
        </authorList>
    </citation>
    <scope>NUCLEOTIDE SEQUENCE [LARGE SCALE GENOMIC DNA]</scope>
    <source>
        <strain evidence="9 10">DSM 45791</strain>
    </source>
</reference>
<comment type="subcellular location">
    <subcellularLocation>
        <location evidence="1">Cell membrane</location>
        <topology evidence="1">Multi-pass membrane protein</topology>
    </subcellularLocation>
</comment>
<sequence length="336" mass="34090">MARPTRLTWWHLLVTGLVLVVVVVGAVLLGAIDLGWQRVLGEVWAQLTGGVSPLSVQESAILWQLRMPRVVLAGLVGAGLACSGATFQGVFRNPLADPYLLGAAAGAGMVVTIMVVLAPGAGMAYLPAAAFAGALGGVALTWGLGRSAGAGTATLLLAGVAVASFLTAVQTFVQQLNTLTLQQVYGWILGGLSTSGWSQVLSVLPYLAVALVVLCSCAGLLDVLTLGDEEAASLGVRPGVVRLVVLGAASLATAAAVSASGLIGFVGIVVPHVIRLLFGASYRVVVPLSLAGGAIFLVLADIVARTALAPAELPIGVVTAFTGAPFFVLVLRRRQS</sequence>
<dbReference type="Proteomes" id="UP000256269">
    <property type="component" value="Unassembled WGS sequence"/>
</dbReference>
<protein>
    <submittedName>
        <fullName evidence="9">Iron complex transport system permease protein</fullName>
    </submittedName>
</protein>
<feature type="transmembrane region" description="Helical" evidence="8">
    <location>
        <begin position="12"/>
        <end position="32"/>
    </location>
</feature>
<keyword evidence="10" id="KW-1185">Reference proteome</keyword>
<keyword evidence="7 8" id="KW-0472">Membrane</keyword>
<evidence type="ECO:0000256" key="4">
    <source>
        <dbReference type="ARBA" id="ARBA00022475"/>
    </source>
</evidence>
<gene>
    <name evidence="9" type="ORF">BCF44_103474</name>
</gene>
<keyword evidence="3" id="KW-0813">Transport</keyword>
<dbReference type="OrthoDB" id="9782305at2"/>
<feature type="transmembrane region" description="Helical" evidence="8">
    <location>
        <begin position="99"/>
        <end position="118"/>
    </location>
</feature>
<evidence type="ECO:0000313" key="10">
    <source>
        <dbReference type="Proteomes" id="UP000256269"/>
    </source>
</evidence>
<dbReference type="InterPro" id="IPR037294">
    <property type="entry name" value="ABC_BtuC-like"/>
</dbReference>
<dbReference type="InterPro" id="IPR000522">
    <property type="entry name" value="ABC_transptr_permease_BtuC"/>
</dbReference>
<evidence type="ECO:0000313" key="9">
    <source>
        <dbReference type="EMBL" id="REH52025.1"/>
    </source>
</evidence>
<feature type="transmembrane region" description="Helical" evidence="8">
    <location>
        <begin position="313"/>
        <end position="331"/>
    </location>
</feature>
<organism evidence="9 10">
    <name type="scientific">Kutzneria buriramensis</name>
    <dbReference type="NCBI Taxonomy" id="1045776"/>
    <lineage>
        <taxon>Bacteria</taxon>
        <taxon>Bacillati</taxon>
        <taxon>Actinomycetota</taxon>
        <taxon>Actinomycetes</taxon>
        <taxon>Pseudonocardiales</taxon>
        <taxon>Pseudonocardiaceae</taxon>
        <taxon>Kutzneria</taxon>
    </lineage>
</organism>
<dbReference type="AlphaFoldDB" id="A0A3E0I1F9"/>
<name>A0A3E0I1F9_9PSEU</name>
<feature type="transmembrane region" description="Helical" evidence="8">
    <location>
        <begin position="150"/>
        <end position="173"/>
    </location>
</feature>
<feature type="transmembrane region" description="Helical" evidence="8">
    <location>
        <begin position="244"/>
        <end position="270"/>
    </location>
</feature>
<evidence type="ECO:0000256" key="5">
    <source>
        <dbReference type="ARBA" id="ARBA00022692"/>
    </source>
</evidence>